<evidence type="ECO:0000313" key="3">
    <source>
        <dbReference type="Proteomes" id="UP000192907"/>
    </source>
</evidence>
<dbReference type="AlphaFoldDB" id="A0A1Y6CPB8"/>
<feature type="compositionally biased region" description="Polar residues" evidence="1">
    <location>
        <begin position="71"/>
        <end position="103"/>
    </location>
</feature>
<dbReference type="STRING" id="1513793.SAMN06296036_12423"/>
<sequence length="200" mass="21598">MKYRHLILVSCVATQLAACGGSEDSKNSGNRQDISHSRATETVSRPTIPNQDEVHVPGIENKDALEAKGTEAQNQPSAQASSDLESQSVSPQETQRQTATPGSQGEYYCDNHRAVDITCKVPSLANTVIVRNYSVGMIKLEGDQKINQLYILNYSGGIVDAREPGAVNVEAFAYSTGDIMVDADNLEFVEYSTGKVMNAP</sequence>
<feature type="region of interest" description="Disordered" evidence="1">
    <location>
        <begin position="69"/>
        <end position="107"/>
    </location>
</feature>
<feature type="region of interest" description="Disordered" evidence="1">
    <location>
        <begin position="20"/>
        <end position="57"/>
    </location>
</feature>
<name>A0A1Y6CPB8_9BACT</name>
<evidence type="ECO:0000313" key="2">
    <source>
        <dbReference type="EMBL" id="SMF68413.1"/>
    </source>
</evidence>
<protein>
    <submittedName>
        <fullName evidence="2">Uncharacterized protein</fullName>
    </submittedName>
</protein>
<accession>A0A1Y6CPB8</accession>
<organism evidence="2 3">
    <name type="scientific">Pseudobacteriovorax antillogorgiicola</name>
    <dbReference type="NCBI Taxonomy" id="1513793"/>
    <lineage>
        <taxon>Bacteria</taxon>
        <taxon>Pseudomonadati</taxon>
        <taxon>Bdellovibrionota</taxon>
        <taxon>Oligoflexia</taxon>
        <taxon>Oligoflexales</taxon>
        <taxon>Pseudobacteriovoracaceae</taxon>
        <taxon>Pseudobacteriovorax</taxon>
    </lineage>
</organism>
<gene>
    <name evidence="2" type="ORF">SAMN06296036_12423</name>
</gene>
<proteinExistence type="predicted"/>
<evidence type="ECO:0000256" key="1">
    <source>
        <dbReference type="SAM" id="MobiDB-lite"/>
    </source>
</evidence>
<feature type="compositionally biased region" description="Polar residues" evidence="1">
    <location>
        <begin position="40"/>
        <end position="50"/>
    </location>
</feature>
<dbReference type="EMBL" id="FWZT01000024">
    <property type="protein sequence ID" value="SMF68413.1"/>
    <property type="molecule type" value="Genomic_DNA"/>
</dbReference>
<reference evidence="3" key="1">
    <citation type="submission" date="2017-04" db="EMBL/GenBank/DDBJ databases">
        <authorList>
            <person name="Varghese N."/>
            <person name="Submissions S."/>
        </authorList>
    </citation>
    <scope>NUCLEOTIDE SEQUENCE [LARGE SCALE GENOMIC DNA]</scope>
    <source>
        <strain evidence="3">RKEM611</strain>
    </source>
</reference>
<keyword evidence="3" id="KW-1185">Reference proteome</keyword>
<dbReference type="RefSeq" id="WP_132323818.1">
    <property type="nucleotide sequence ID" value="NZ_FWZT01000024.1"/>
</dbReference>
<dbReference type="Proteomes" id="UP000192907">
    <property type="component" value="Unassembled WGS sequence"/>
</dbReference>